<proteinExistence type="predicted"/>
<dbReference type="GO" id="GO:0016301">
    <property type="term" value="F:kinase activity"/>
    <property type="evidence" value="ECO:0007669"/>
    <property type="project" value="UniProtKB-KW"/>
</dbReference>
<organism evidence="2 3">
    <name type="scientific">Seminavis robusta</name>
    <dbReference type="NCBI Taxonomy" id="568900"/>
    <lineage>
        <taxon>Eukaryota</taxon>
        <taxon>Sar</taxon>
        <taxon>Stramenopiles</taxon>
        <taxon>Ochrophyta</taxon>
        <taxon>Bacillariophyta</taxon>
        <taxon>Bacillariophyceae</taxon>
        <taxon>Bacillariophycidae</taxon>
        <taxon>Naviculales</taxon>
        <taxon>Naviculaceae</taxon>
        <taxon>Seminavis</taxon>
    </lineage>
</organism>
<dbReference type="InterPro" id="IPR041664">
    <property type="entry name" value="AAA_16"/>
</dbReference>
<keyword evidence="2" id="KW-0418">Kinase</keyword>
<keyword evidence="3" id="KW-1185">Reference proteome</keyword>
<keyword evidence="2" id="KW-0808">Transferase</keyword>
<dbReference type="SUPFAM" id="SSF52540">
    <property type="entry name" value="P-loop containing nucleoside triphosphate hydrolases"/>
    <property type="match status" value="1"/>
</dbReference>
<dbReference type="InterPro" id="IPR027417">
    <property type="entry name" value="P-loop_NTPase"/>
</dbReference>
<dbReference type="OrthoDB" id="44112at2759"/>
<sequence>MRVPPQNSSVRESSTSYYAQGREFYDDQYSDGSSVASIDHTLNFSQPIPRENEVKILQGAYDSLWANKKSNNTKTSKEEEWRNEIPSMCLIEGRSGVGKSTLFQLFADSVNQSQSQNASHHKPYILSGKYHEMSSDEPLSAIVEAFNGLAVALLVQQQTENASSDQETKKSEVDELLQRVITRIGGMDAAARLCSIVPSLEPLFANIVYSAPSEGSTSVSSSHHHTTTNPMMIHSLSRATASFNPLSGGGSSADEFSSTVSVAQRRSRKDGANAWNQVKYMFRAFTTVLARQRPVILFLDDLQWCDKPSVELLQDMLLDRHLRCFFFVGAYRIGDDEDGDSNTTKNAVGSHWNYVQRVLQTSIPIIRLNNLTQDGLCQYLRLVLRMEEEEEDDDQSTRLQELAQALYQRTNGNIFFTRNVLEELYSKQLLTFSHMTFTWEWDLNQIPLLDNVLDAVAQRIQSRAEKSPLLRRILILMAYVSRTKVSLKLLQHLVSNIETVNNSSNNNNNGAGMIQDLEMIQELDKAIHDGFLVRDGTGATQYGFSHDRIKEAAFILIPEGTERDGLRRKLGMLLYSVSQDLALGQDWMTIAAADHMNAATKTVKDEEEAIFLTKLNFEAGERCVWVAAFDSASKYLEQATKHLQNNTQQGDPWTFHYSLTLEVFSLRADVELARGNWDVGFKVSEEVLDRGRTIEDKLSTQLSYSKALGRQKSHEESFLSSSGTLQAMGLYPKTPIGMKVGLVRDLMYVRRFVKAKTDEEILTMAPSTDVQLGLAIELFGCAIRQCVYTNRLIDLAALVFKALFLCFHHGQFPQTGRMFLAYAFICDKTGDYGGARRFADLAVAMAAQSPERGLYGWVLYCRTAIFDTWSKPQKEIAELLDVAFKRCMAGGDYESAIIGRSCALECDFLAGTSLVLLDIRCADLVKHSQMYAEVLARPVETIWLPVRHLRGTIDSPLDFDALAAFDEGDEDKAFLTICITSYLAIGVYWSNYGFAEKVLLKAFPPADKSFTRKVPRLFFANIAYNTLYRTDGNRAYRKRGKEAASELRKLSEERGMNSWHRVIIGDAHIKGCTRKKTPGAKDVLAEYDKGIDAALKCHHKHDAALASQLAAEYLIWKMQGGSLDDSHSTSITKYLSDARGWYREWGATNLVRHLEETFSGYLRRDR</sequence>
<dbReference type="Pfam" id="PF13191">
    <property type="entry name" value="AAA_16"/>
    <property type="match status" value="1"/>
</dbReference>
<reference evidence="2" key="1">
    <citation type="submission" date="2020-06" db="EMBL/GenBank/DDBJ databases">
        <authorList>
            <consortium name="Plant Systems Biology data submission"/>
        </authorList>
    </citation>
    <scope>NUCLEOTIDE SEQUENCE</scope>
    <source>
        <strain evidence="2">D6</strain>
    </source>
</reference>
<dbReference type="Proteomes" id="UP001153069">
    <property type="component" value="Unassembled WGS sequence"/>
</dbReference>
<dbReference type="InterPro" id="IPR053159">
    <property type="entry name" value="Hybrid_Histidine_Kinase"/>
</dbReference>
<dbReference type="PANTHER" id="PTHR43642">
    <property type="entry name" value="HYBRID SIGNAL TRANSDUCTION HISTIDINE KINASE G"/>
    <property type="match status" value="1"/>
</dbReference>
<accession>A0A9N8E0C2</accession>
<name>A0A9N8E0C2_9STRA</name>
<dbReference type="AlphaFoldDB" id="A0A9N8E0C2"/>
<dbReference type="EMBL" id="CAICTM010000492">
    <property type="protein sequence ID" value="CAB9511605.1"/>
    <property type="molecule type" value="Genomic_DNA"/>
</dbReference>
<protein>
    <submittedName>
        <fullName evidence="2">Protein kinase</fullName>
    </submittedName>
</protein>
<gene>
    <name evidence="2" type="ORF">SEMRO_493_G154010.1</name>
</gene>
<evidence type="ECO:0000313" key="3">
    <source>
        <dbReference type="Proteomes" id="UP001153069"/>
    </source>
</evidence>
<dbReference type="PANTHER" id="PTHR43642:SF1">
    <property type="entry name" value="HYBRID SIGNAL TRANSDUCTION HISTIDINE KINASE G"/>
    <property type="match status" value="1"/>
</dbReference>
<evidence type="ECO:0000259" key="1">
    <source>
        <dbReference type="Pfam" id="PF13191"/>
    </source>
</evidence>
<feature type="domain" description="Orc1-like AAA ATPase" evidence="1">
    <location>
        <begin position="86"/>
        <end position="317"/>
    </location>
</feature>
<comment type="caution">
    <text evidence="2">The sequence shown here is derived from an EMBL/GenBank/DDBJ whole genome shotgun (WGS) entry which is preliminary data.</text>
</comment>
<evidence type="ECO:0000313" key="2">
    <source>
        <dbReference type="EMBL" id="CAB9511605.1"/>
    </source>
</evidence>